<dbReference type="EMBL" id="KN880564">
    <property type="protein sequence ID" value="KIY66149.1"/>
    <property type="molecule type" value="Genomic_DNA"/>
</dbReference>
<protein>
    <submittedName>
        <fullName evidence="2">Glycopeptide</fullName>
    </submittedName>
</protein>
<reference evidence="2 3" key="1">
    <citation type="journal article" date="2015" name="Fungal Genet. Biol.">
        <title>Evolution of novel wood decay mechanisms in Agaricales revealed by the genome sequences of Fistulina hepatica and Cylindrobasidium torrendii.</title>
        <authorList>
            <person name="Floudas D."/>
            <person name="Held B.W."/>
            <person name="Riley R."/>
            <person name="Nagy L.G."/>
            <person name="Koehler G."/>
            <person name="Ransdell A.S."/>
            <person name="Younus H."/>
            <person name="Chow J."/>
            <person name="Chiniquy J."/>
            <person name="Lipzen A."/>
            <person name="Tritt A."/>
            <person name="Sun H."/>
            <person name="Haridas S."/>
            <person name="LaButti K."/>
            <person name="Ohm R.A."/>
            <person name="Kues U."/>
            <person name="Blanchette R.A."/>
            <person name="Grigoriev I.V."/>
            <person name="Minto R.E."/>
            <person name="Hibbett D.S."/>
        </authorList>
    </citation>
    <scope>NUCLEOTIDE SEQUENCE [LARGE SCALE GENOMIC DNA]</scope>
    <source>
        <strain evidence="2 3">FP15055 ss-10</strain>
    </source>
</reference>
<dbReference type="AlphaFoldDB" id="A0A0D7B7I7"/>
<evidence type="ECO:0000256" key="1">
    <source>
        <dbReference type="SAM" id="SignalP"/>
    </source>
</evidence>
<proteinExistence type="predicted"/>
<name>A0A0D7B7I7_9AGAR</name>
<feature type="signal peptide" evidence="1">
    <location>
        <begin position="1"/>
        <end position="20"/>
    </location>
</feature>
<dbReference type="STRING" id="1314674.A0A0D7B7I7"/>
<accession>A0A0D7B7I7</accession>
<gene>
    <name evidence="2" type="ORF">CYLTODRAFT_437568</name>
</gene>
<dbReference type="SUPFAM" id="SSF49870">
    <property type="entry name" value="Osmotin, thaumatin-like protein"/>
    <property type="match status" value="1"/>
</dbReference>
<dbReference type="Proteomes" id="UP000054007">
    <property type="component" value="Unassembled WGS sequence"/>
</dbReference>
<evidence type="ECO:0000313" key="3">
    <source>
        <dbReference type="Proteomes" id="UP000054007"/>
    </source>
</evidence>
<dbReference type="InterPro" id="IPR037176">
    <property type="entry name" value="Osmotin/thaumatin-like_sf"/>
</dbReference>
<sequence length="153" mass="15893">MFSFTTLAATAAIFAASVAAESHNIQFVNNCGRGTPVLSQNFQTINNGNSYTSNGPLSATIAYLDTGCGFQGVGCAIVEMTLINGGISSTDISLIPDHAFNVPTAFHYTNGCSAGASCTNANCPVSEAFHKTDDYAAQRQCTANDNGLVITFC</sequence>
<dbReference type="OrthoDB" id="3342934at2759"/>
<evidence type="ECO:0000313" key="2">
    <source>
        <dbReference type="EMBL" id="KIY66149.1"/>
    </source>
</evidence>
<feature type="chain" id="PRO_5002316733" evidence="1">
    <location>
        <begin position="21"/>
        <end position="153"/>
    </location>
</feature>
<keyword evidence="1" id="KW-0732">Signal</keyword>
<organism evidence="2 3">
    <name type="scientific">Cylindrobasidium torrendii FP15055 ss-10</name>
    <dbReference type="NCBI Taxonomy" id="1314674"/>
    <lineage>
        <taxon>Eukaryota</taxon>
        <taxon>Fungi</taxon>
        <taxon>Dikarya</taxon>
        <taxon>Basidiomycota</taxon>
        <taxon>Agaricomycotina</taxon>
        <taxon>Agaricomycetes</taxon>
        <taxon>Agaricomycetidae</taxon>
        <taxon>Agaricales</taxon>
        <taxon>Marasmiineae</taxon>
        <taxon>Physalacriaceae</taxon>
        <taxon>Cylindrobasidium</taxon>
    </lineage>
</organism>
<keyword evidence="3" id="KW-1185">Reference proteome</keyword>